<dbReference type="Gene3D" id="3.10.10.10">
    <property type="entry name" value="HIV Type 1 Reverse Transcriptase, subunit A, domain 1"/>
    <property type="match status" value="1"/>
</dbReference>
<dbReference type="InterPro" id="IPR043502">
    <property type="entry name" value="DNA/RNA_pol_sf"/>
</dbReference>
<keyword evidence="6" id="KW-0479">Metal-binding</keyword>
<feature type="coiled-coil region" evidence="7">
    <location>
        <begin position="69"/>
        <end position="96"/>
    </location>
</feature>
<dbReference type="Gene3D" id="2.40.70.10">
    <property type="entry name" value="Acid Proteases"/>
    <property type="match status" value="1"/>
</dbReference>
<keyword evidence="2" id="KW-0808">Transferase</keyword>
<dbReference type="SMART" id="SM00343">
    <property type="entry name" value="ZnF_C2HC"/>
    <property type="match status" value="1"/>
</dbReference>
<evidence type="ECO:0000256" key="4">
    <source>
        <dbReference type="ARBA" id="ARBA00022722"/>
    </source>
</evidence>
<dbReference type="InterPro" id="IPR001878">
    <property type="entry name" value="Znf_CCHC"/>
</dbReference>
<dbReference type="Gene3D" id="4.10.60.10">
    <property type="entry name" value="Zinc finger, CCHC-type"/>
    <property type="match status" value="1"/>
</dbReference>
<evidence type="ECO:0000259" key="10">
    <source>
        <dbReference type="PROSITE" id="PS50878"/>
    </source>
</evidence>
<dbReference type="InterPro" id="IPR036875">
    <property type="entry name" value="Znf_CCHC_sf"/>
</dbReference>
<sequence>MASSSWVSDTCLPRFTGNTTVQSSHLLALKNAVVLDFNSINARMREATSQGQAEMSAIAQQFHQRGNSVKAVEQHVEALRQQIQEIEGELVAKEVTGAPSVGLRRDYFSPKSSSIRAKAVGEGVSGLAAEGSACTRNPTVHVTGDVVRPPASEQCGLNPEVRSEPGTKNTLNNPVDGHQVQLVTSDIVRPPASEQRGVNPEVMGEPGTISKTSNQVRGNHVPHVNVANFKSSTTINPYSEAFSESLTSFVRQFKDHTLAADASASEEMKRYSFLTFLTGNARDRAEDFMATKAEATVDEIIGDLRLTFENELTGQLREKQFNKCRQGRGEPIEVYYNRVRTLASQAFRAEDRATIEKKTRDAFLDGLEDAIPLRQEILRDDRAAAAQHAPTAAIFEEIRVLNEKWDSQHTQRKNNRRPGPQNKPNNSGFQGKSKFQGECFFCGVSGHMARDCYRKQNALAAMPNRRAVQNHQQSSANHVNAATTDNDLQSQLEMYRQQVAELQRLNTELLAEPGRGRTTSCLSWPAAGNPPAVVTMDRVNSARLSSAPLTTQIPVRINGFPVFALVDTGSTITVAGRAFATRVGIPSLYQASASHAVGLGGNEVLMAGAAFAKICIGTKSWIHRIHFTTGECTPHGARDYHIILGNDFLSQLPRCFIDYQAETLHVGEEIIPIEFHDVFSKNAYDLGSSKTDPVHIYTNTEIPVRGRPYRVPVKYQAELQKHINGLLLSERITESNTPWISPIVLVPKKNGSLRVCLDFRKLNEVTVPDNFPLPRIDSIIEKVGGSKYFSSLDMANGYLQLRLDDESSYKCGFTTEDKVYAYTHLPFGLKSAESYFQRALRTVLAGLEKDVLVYIDGVLVFSKTFESHVQTLKKVLSRFRAYNLKASPAKCEFVKKSITFLGHEINECNYSPNEANLHTIKQLPVPTDAKGVLRFLGMAGFFRKFIKNFSNIAEPLTRLNKKDVPFEWTSQQQEAFDTLKQLLARSLF</sequence>
<dbReference type="AlphaFoldDB" id="A0A8R1E284"/>
<evidence type="ECO:0000256" key="1">
    <source>
        <dbReference type="ARBA" id="ARBA00012493"/>
    </source>
</evidence>
<keyword evidence="12" id="KW-1185">Reference proteome</keyword>
<dbReference type="InterPro" id="IPR021109">
    <property type="entry name" value="Peptidase_aspartic_dom_sf"/>
</dbReference>
<evidence type="ECO:0000256" key="7">
    <source>
        <dbReference type="SAM" id="Coils"/>
    </source>
</evidence>
<evidence type="ECO:0000256" key="2">
    <source>
        <dbReference type="ARBA" id="ARBA00022679"/>
    </source>
</evidence>
<feature type="region of interest" description="Disordered" evidence="8">
    <location>
        <begin position="406"/>
        <end position="431"/>
    </location>
</feature>
<feature type="region of interest" description="Disordered" evidence="8">
    <location>
        <begin position="141"/>
        <end position="175"/>
    </location>
</feature>
<evidence type="ECO:0000259" key="9">
    <source>
        <dbReference type="PROSITE" id="PS50158"/>
    </source>
</evidence>
<keyword evidence="6" id="KW-0862">Zinc</keyword>
<dbReference type="GO" id="GO:0019899">
    <property type="term" value="F:enzyme binding"/>
    <property type="evidence" value="ECO:0007669"/>
    <property type="project" value="UniProtKB-ARBA"/>
</dbReference>
<evidence type="ECO:0000256" key="3">
    <source>
        <dbReference type="ARBA" id="ARBA00022695"/>
    </source>
</evidence>
<feature type="region of interest" description="Disordered" evidence="8">
    <location>
        <begin position="191"/>
        <end position="216"/>
    </location>
</feature>
<dbReference type="GO" id="GO:0004519">
    <property type="term" value="F:endonuclease activity"/>
    <property type="evidence" value="ECO:0007669"/>
    <property type="project" value="UniProtKB-KW"/>
</dbReference>
<evidence type="ECO:0000256" key="8">
    <source>
        <dbReference type="SAM" id="MobiDB-lite"/>
    </source>
</evidence>
<dbReference type="SUPFAM" id="SSF57756">
    <property type="entry name" value="Retrovirus zinc finger-like domains"/>
    <property type="match status" value="1"/>
</dbReference>
<keyword evidence="6" id="KW-0863">Zinc-finger</keyword>
<accession>A0A8R1E284</accession>
<dbReference type="CDD" id="cd00303">
    <property type="entry name" value="retropepsin_like"/>
    <property type="match status" value="1"/>
</dbReference>
<feature type="domain" description="CCHC-type" evidence="9">
    <location>
        <begin position="439"/>
        <end position="452"/>
    </location>
</feature>
<dbReference type="Gene3D" id="3.30.70.270">
    <property type="match status" value="2"/>
</dbReference>
<feature type="domain" description="Reverse transcriptase" evidence="10">
    <location>
        <begin position="727"/>
        <end position="905"/>
    </location>
</feature>
<dbReference type="EnsemblMetazoa" id="CJA18804.1">
    <property type="protein sequence ID" value="CJA18804.1"/>
    <property type="gene ID" value="WBGene00138008"/>
</dbReference>
<dbReference type="EC" id="2.7.7.49" evidence="1"/>
<evidence type="ECO:0000313" key="12">
    <source>
        <dbReference type="Proteomes" id="UP000005237"/>
    </source>
</evidence>
<name>A0A8R1E284_CAEJA</name>
<evidence type="ECO:0000256" key="5">
    <source>
        <dbReference type="ARBA" id="ARBA00022759"/>
    </source>
</evidence>
<dbReference type="Proteomes" id="UP000005237">
    <property type="component" value="Unassembled WGS sequence"/>
</dbReference>
<evidence type="ECO:0000256" key="6">
    <source>
        <dbReference type="PROSITE-ProRule" id="PRU00047"/>
    </source>
</evidence>
<dbReference type="Pfam" id="PF13975">
    <property type="entry name" value="gag-asp_proteas"/>
    <property type="match status" value="1"/>
</dbReference>
<dbReference type="InterPro" id="IPR000477">
    <property type="entry name" value="RT_dom"/>
</dbReference>
<dbReference type="PROSITE" id="PS50158">
    <property type="entry name" value="ZF_CCHC"/>
    <property type="match status" value="1"/>
</dbReference>
<keyword evidence="5" id="KW-0378">Hydrolase</keyword>
<protein>
    <recommendedName>
        <fullName evidence="1">RNA-directed DNA polymerase</fullName>
        <ecNumber evidence="1">2.7.7.49</ecNumber>
    </recommendedName>
</protein>
<reference evidence="12" key="1">
    <citation type="submission" date="2010-08" db="EMBL/GenBank/DDBJ databases">
        <authorList>
            <consortium name="Caenorhabditis japonica Sequencing Consortium"/>
            <person name="Wilson R.K."/>
        </authorList>
    </citation>
    <scope>NUCLEOTIDE SEQUENCE [LARGE SCALE GENOMIC DNA]</scope>
    <source>
        <strain evidence="12">DF5081</strain>
    </source>
</reference>
<dbReference type="PANTHER" id="PTHR37984">
    <property type="entry name" value="PROTEIN CBG26694"/>
    <property type="match status" value="1"/>
</dbReference>
<keyword evidence="7" id="KW-0175">Coiled coil</keyword>
<keyword evidence="5" id="KW-0255">Endonuclease</keyword>
<proteinExistence type="predicted"/>
<keyword evidence="3" id="KW-0548">Nucleotidyltransferase</keyword>
<dbReference type="InterPro" id="IPR043128">
    <property type="entry name" value="Rev_trsase/Diguanyl_cyclase"/>
</dbReference>
<dbReference type="Pfam" id="PF00078">
    <property type="entry name" value="RVT_1"/>
    <property type="match status" value="1"/>
</dbReference>
<dbReference type="GO" id="GO:0008270">
    <property type="term" value="F:zinc ion binding"/>
    <property type="evidence" value="ECO:0007669"/>
    <property type="project" value="UniProtKB-KW"/>
</dbReference>
<dbReference type="PROSITE" id="PS50878">
    <property type="entry name" value="RT_POL"/>
    <property type="match status" value="1"/>
</dbReference>
<dbReference type="CDD" id="cd01647">
    <property type="entry name" value="RT_LTR"/>
    <property type="match status" value="1"/>
</dbReference>
<evidence type="ECO:0000313" key="11">
    <source>
        <dbReference type="EnsemblMetazoa" id="CJA18804.1"/>
    </source>
</evidence>
<organism evidence="11 12">
    <name type="scientific">Caenorhabditis japonica</name>
    <dbReference type="NCBI Taxonomy" id="281687"/>
    <lineage>
        <taxon>Eukaryota</taxon>
        <taxon>Metazoa</taxon>
        <taxon>Ecdysozoa</taxon>
        <taxon>Nematoda</taxon>
        <taxon>Chromadorea</taxon>
        <taxon>Rhabditida</taxon>
        <taxon>Rhabditina</taxon>
        <taxon>Rhabditomorpha</taxon>
        <taxon>Rhabditoidea</taxon>
        <taxon>Rhabditidae</taxon>
        <taxon>Peloderinae</taxon>
        <taxon>Caenorhabditis</taxon>
    </lineage>
</organism>
<dbReference type="FunFam" id="3.30.70.270:FF:000020">
    <property type="entry name" value="Transposon Tf2-6 polyprotein-like Protein"/>
    <property type="match status" value="1"/>
</dbReference>
<dbReference type="GO" id="GO:0005737">
    <property type="term" value="C:cytoplasm"/>
    <property type="evidence" value="ECO:0007669"/>
    <property type="project" value="UniProtKB-ARBA"/>
</dbReference>
<dbReference type="SUPFAM" id="SSF56672">
    <property type="entry name" value="DNA/RNA polymerases"/>
    <property type="match status" value="1"/>
</dbReference>
<dbReference type="GO" id="GO:0003964">
    <property type="term" value="F:RNA-directed DNA polymerase activity"/>
    <property type="evidence" value="ECO:0007669"/>
    <property type="project" value="UniProtKB-EC"/>
</dbReference>
<dbReference type="SUPFAM" id="SSF50630">
    <property type="entry name" value="Acid proteases"/>
    <property type="match status" value="1"/>
</dbReference>
<feature type="coiled-coil region" evidence="7">
    <location>
        <begin position="485"/>
        <end position="512"/>
    </location>
</feature>
<reference evidence="11" key="2">
    <citation type="submission" date="2022-06" db="UniProtKB">
        <authorList>
            <consortium name="EnsemblMetazoa"/>
        </authorList>
    </citation>
    <scope>IDENTIFICATION</scope>
    <source>
        <strain evidence="11">DF5081</strain>
    </source>
</reference>
<keyword evidence="4" id="KW-0540">Nuclease</keyword>
<dbReference type="GO" id="GO:0003676">
    <property type="term" value="F:nucleic acid binding"/>
    <property type="evidence" value="ECO:0007669"/>
    <property type="project" value="InterPro"/>
</dbReference>
<dbReference type="InterPro" id="IPR050951">
    <property type="entry name" value="Retrovirus_Pol_polyprotein"/>
</dbReference>
<dbReference type="PANTHER" id="PTHR37984:SF5">
    <property type="entry name" value="PROTEIN NYNRIN-LIKE"/>
    <property type="match status" value="1"/>
</dbReference>